<sequence>MKDKDSSSAVTKGALHYPFGDFFCSTLQNTEYRQPLTEEKAVLKKIASTRGAKQK</sequence>
<reference evidence="1" key="1">
    <citation type="submission" date="2021-06" db="EMBL/GenBank/DDBJ databases">
        <title>Parelaphostrongylus tenuis whole genome reference sequence.</title>
        <authorList>
            <person name="Garwood T.J."/>
            <person name="Larsen P.A."/>
            <person name="Fountain-Jones N.M."/>
            <person name="Garbe J.R."/>
            <person name="Macchietto M.G."/>
            <person name="Kania S.A."/>
            <person name="Gerhold R.W."/>
            <person name="Richards J.E."/>
            <person name="Wolf T.M."/>
        </authorList>
    </citation>
    <scope>NUCLEOTIDE SEQUENCE</scope>
    <source>
        <strain evidence="1">MNPRO001-30</strain>
        <tissue evidence="1">Meninges</tissue>
    </source>
</reference>
<dbReference type="Proteomes" id="UP001196413">
    <property type="component" value="Unassembled WGS sequence"/>
</dbReference>
<comment type="caution">
    <text evidence="1">The sequence shown here is derived from an EMBL/GenBank/DDBJ whole genome shotgun (WGS) entry which is preliminary data.</text>
</comment>
<proteinExistence type="predicted"/>
<evidence type="ECO:0000313" key="2">
    <source>
        <dbReference type="Proteomes" id="UP001196413"/>
    </source>
</evidence>
<dbReference type="EMBL" id="JAHQIW010006470">
    <property type="protein sequence ID" value="KAJ1369256.1"/>
    <property type="molecule type" value="Genomic_DNA"/>
</dbReference>
<keyword evidence="2" id="KW-1185">Reference proteome</keyword>
<gene>
    <name evidence="1" type="ORF">KIN20_030673</name>
</gene>
<dbReference type="AlphaFoldDB" id="A0AAD5R429"/>
<organism evidence="1 2">
    <name type="scientific">Parelaphostrongylus tenuis</name>
    <name type="common">Meningeal worm</name>
    <dbReference type="NCBI Taxonomy" id="148309"/>
    <lineage>
        <taxon>Eukaryota</taxon>
        <taxon>Metazoa</taxon>
        <taxon>Ecdysozoa</taxon>
        <taxon>Nematoda</taxon>
        <taxon>Chromadorea</taxon>
        <taxon>Rhabditida</taxon>
        <taxon>Rhabditina</taxon>
        <taxon>Rhabditomorpha</taxon>
        <taxon>Strongyloidea</taxon>
        <taxon>Metastrongylidae</taxon>
        <taxon>Parelaphostrongylus</taxon>
    </lineage>
</organism>
<name>A0AAD5R429_PARTN</name>
<evidence type="ECO:0000313" key="1">
    <source>
        <dbReference type="EMBL" id="KAJ1369256.1"/>
    </source>
</evidence>
<accession>A0AAD5R429</accession>
<protein>
    <submittedName>
        <fullName evidence="1">Uncharacterized protein</fullName>
    </submittedName>
</protein>